<evidence type="ECO:0000313" key="3">
    <source>
        <dbReference type="Proteomes" id="UP000006833"/>
    </source>
</evidence>
<dbReference type="HOGENOM" id="CLU_1188437_0_0_5"/>
<evidence type="ECO:0000313" key="2">
    <source>
        <dbReference type="EMBL" id="ABV94612.1"/>
    </source>
</evidence>
<protein>
    <submittedName>
        <fullName evidence="2">Uncharacterized protein</fullName>
    </submittedName>
</protein>
<feature type="signal peptide" evidence="1">
    <location>
        <begin position="1"/>
        <end position="15"/>
    </location>
</feature>
<feature type="chain" id="PRO_5012452132" evidence="1">
    <location>
        <begin position="16"/>
        <end position="233"/>
    </location>
</feature>
<keyword evidence="1" id="KW-0732">Signal</keyword>
<dbReference type="Proteomes" id="UP000006833">
    <property type="component" value="Chromosome"/>
</dbReference>
<accession>A8LJK9</accession>
<dbReference type="EMBL" id="CP000830">
    <property type="protein sequence ID" value="ABV94612.1"/>
    <property type="molecule type" value="Genomic_DNA"/>
</dbReference>
<keyword evidence="3" id="KW-1185">Reference proteome</keyword>
<dbReference type="STRING" id="398580.Dshi_2879"/>
<dbReference type="AlphaFoldDB" id="A8LJK9"/>
<proteinExistence type="predicted"/>
<evidence type="ECO:0000256" key="1">
    <source>
        <dbReference type="SAM" id="SignalP"/>
    </source>
</evidence>
<sequence>MGALLSVLAGTSAMAQGFDANAVAQRAWTAFKSACGQAVTDPQGYLDSAPAAAPPGVRAVAGSPDGKVVSTMLFRNGVEERVQFLGFSDRMVVFCHISAYDAIIQTGMSAELTERVLANPELMNDPAFLAQMEREMNAAEMPDMRVADTAIGAALAQQLAQEPGVSISGGAMPLTALETYAAPLFGDHADVSAQNYHAFAIETRFENVPVHAIAEVQHGGLWIGLSHTIGSGQ</sequence>
<name>A8LJK9_DINSH</name>
<dbReference type="KEGG" id="dsh:Dshi_2879"/>
<organism evidence="2 3">
    <name type="scientific">Dinoroseobacter shibae (strain DSM 16493 / NCIMB 14021 / DFL 12)</name>
    <dbReference type="NCBI Taxonomy" id="398580"/>
    <lineage>
        <taxon>Bacteria</taxon>
        <taxon>Pseudomonadati</taxon>
        <taxon>Pseudomonadota</taxon>
        <taxon>Alphaproteobacteria</taxon>
        <taxon>Rhodobacterales</taxon>
        <taxon>Roseobacteraceae</taxon>
        <taxon>Dinoroseobacter</taxon>
    </lineage>
</organism>
<reference evidence="3" key="1">
    <citation type="journal article" date="2010" name="ISME J.">
        <title>The complete genome sequence of the algal symbiont Dinoroseobacter shibae: a hitchhiker's guide to life in the sea.</title>
        <authorList>
            <person name="Wagner-Dobler I."/>
            <person name="Ballhausen B."/>
            <person name="Berger M."/>
            <person name="Brinkhoff T."/>
            <person name="Buchholz I."/>
            <person name="Bunk B."/>
            <person name="Cypionka H."/>
            <person name="Daniel R."/>
            <person name="Drepper T."/>
            <person name="Gerdts G."/>
            <person name="Hahnke S."/>
            <person name="Han C."/>
            <person name="Jahn D."/>
            <person name="Kalhoefer D."/>
            <person name="Kiss H."/>
            <person name="Klenk H.P."/>
            <person name="Kyrpides N."/>
            <person name="Liebl W."/>
            <person name="Liesegang H."/>
            <person name="Meincke L."/>
            <person name="Pati A."/>
            <person name="Petersen J."/>
            <person name="Piekarski T."/>
            <person name="Pommerenke C."/>
            <person name="Pradella S."/>
            <person name="Pukall R."/>
            <person name="Rabus R."/>
            <person name="Stackebrandt E."/>
            <person name="Thole S."/>
            <person name="Thompson L."/>
            <person name="Tielen P."/>
            <person name="Tomasch J."/>
            <person name="von Jan M."/>
            <person name="Wanphrut N."/>
            <person name="Wichels A."/>
            <person name="Zech H."/>
            <person name="Simon M."/>
        </authorList>
    </citation>
    <scope>NUCLEOTIDE SEQUENCE [LARGE SCALE GENOMIC DNA]</scope>
    <source>
        <strain evidence="3">DSM 16493 / NCIMB 14021 / DFL 12</strain>
    </source>
</reference>
<gene>
    <name evidence="2" type="ordered locus">Dshi_2879</name>
</gene>